<evidence type="ECO:0000256" key="1">
    <source>
        <dbReference type="SAM" id="Phobius"/>
    </source>
</evidence>
<name>I0JND1_HALH3</name>
<feature type="transmembrane region" description="Helical" evidence="1">
    <location>
        <begin position="6"/>
        <end position="26"/>
    </location>
</feature>
<evidence type="ECO:0000313" key="3">
    <source>
        <dbReference type="Proteomes" id="UP000007397"/>
    </source>
</evidence>
<keyword evidence="1" id="KW-1133">Transmembrane helix</keyword>
<dbReference type="AlphaFoldDB" id="I0JND1"/>
<dbReference type="PATRIC" id="fig|866895.3.peg.2322"/>
<dbReference type="KEGG" id="hhd:HBHAL_3305"/>
<keyword evidence="1" id="KW-0472">Membrane</keyword>
<keyword evidence="3" id="KW-1185">Reference proteome</keyword>
<sequence length="50" mass="5897">MKELYALHFPFLFIRVFSIIFLEGILSSRQIMCEILIKPDKKVPAKLVLF</sequence>
<organism evidence="2 3">
    <name type="scientific">Halobacillus halophilus (strain ATCC 35676 / DSM 2266 / JCM 20832 / KCTC 3685 / LMG 17431 / NBRC 102448 / NCIMB 2269)</name>
    <name type="common">Sporosarcina halophila</name>
    <dbReference type="NCBI Taxonomy" id="866895"/>
    <lineage>
        <taxon>Bacteria</taxon>
        <taxon>Bacillati</taxon>
        <taxon>Bacillota</taxon>
        <taxon>Bacilli</taxon>
        <taxon>Bacillales</taxon>
        <taxon>Bacillaceae</taxon>
        <taxon>Halobacillus</taxon>
    </lineage>
</organism>
<evidence type="ECO:0000313" key="2">
    <source>
        <dbReference type="EMBL" id="CCG45651.1"/>
    </source>
</evidence>
<dbReference type="HOGENOM" id="CLU_3118456_0_0_9"/>
<keyword evidence="1" id="KW-0812">Transmembrane</keyword>
<reference evidence="2 3" key="1">
    <citation type="journal article" date="2013" name="Environ. Microbiol.">
        <title>Chloride and organic osmolytes: a hybrid strategy to cope with elevated salinities by the moderately halophilic, chloride-dependent bacterium Halobacillus halophilus.</title>
        <authorList>
            <person name="Saum S.H."/>
            <person name="Pfeiffer F."/>
            <person name="Palm P."/>
            <person name="Rampp M."/>
            <person name="Schuster S.C."/>
            <person name="Muller V."/>
            <person name="Oesterhelt D."/>
        </authorList>
    </citation>
    <scope>NUCLEOTIDE SEQUENCE [LARGE SCALE GENOMIC DNA]</scope>
    <source>
        <strain evidence="3">ATCC 35676 / DSM 2266 / JCM 20832 / KCTC 3685 / LMG 17431 / NBRC 102448 / NCIMB 2269</strain>
    </source>
</reference>
<dbReference type="Proteomes" id="UP000007397">
    <property type="component" value="Chromosome"/>
</dbReference>
<proteinExistence type="predicted"/>
<dbReference type="STRING" id="866895.HBHAL_3305"/>
<accession>I0JND1</accession>
<gene>
    <name evidence="2" type="ordered locus">HBHAL_3305</name>
</gene>
<protein>
    <submittedName>
        <fullName evidence="2">Uncharacterized protein</fullName>
    </submittedName>
</protein>
<dbReference type="EMBL" id="HE717023">
    <property type="protein sequence ID" value="CCG45651.1"/>
    <property type="molecule type" value="Genomic_DNA"/>
</dbReference>